<proteinExistence type="predicted"/>
<evidence type="ECO:0000313" key="7">
    <source>
        <dbReference type="EMBL" id="GAO14099.1"/>
    </source>
</evidence>
<feature type="region of interest" description="Disordered" evidence="5">
    <location>
        <begin position="2035"/>
        <end position="2060"/>
    </location>
</feature>
<dbReference type="InterPro" id="IPR030397">
    <property type="entry name" value="SEPARIN_core_dom"/>
</dbReference>
<name>A0A063C4H8_USTVR</name>
<evidence type="ECO:0000313" key="10">
    <source>
        <dbReference type="Proteomes" id="UP000054053"/>
    </source>
</evidence>
<feature type="compositionally biased region" description="Low complexity" evidence="5">
    <location>
        <begin position="2045"/>
        <end position="2054"/>
    </location>
</feature>
<dbReference type="GO" id="GO:0051307">
    <property type="term" value="P:meiotic chromosome separation"/>
    <property type="evidence" value="ECO:0007669"/>
    <property type="project" value="TreeGrafter"/>
</dbReference>
<dbReference type="Pfam" id="PF03568">
    <property type="entry name" value="Separin_C"/>
    <property type="match status" value="1"/>
</dbReference>
<feature type="compositionally biased region" description="Polar residues" evidence="5">
    <location>
        <begin position="1556"/>
        <end position="1582"/>
    </location>
</feature>
<dbReference type="Gene3D" id="1.25.40.10">
    <property type="entry name" value="Tetratricopeptide repeat domain"/>
    <property type="match status" value="1"/>
</dbReference>
<keyword evidence="4" id="KW-0159">Chromosome partition</keyword>
<organism evidence="7 10">
    <name type="scientific">Ustilaginoidea virens</name>
    <name type="common">Rice false smut fungus</name>
    <name type="synonym">Villosiclava virens</name>
    <dbReference type="NCBI Taxonomy" id="1159556"/>
    <lineage>
        <taxon>Eukaryota</taxon>
        <taxon>Fungi</taxon>
        <taxon>Dikarya</taxon>
        <taxon>Ascomycota</taxon>
        <taxon>Pezizomycotina</taxon>
        <taxon>Sordariomycetes</taxon>
        <taxon>Hypocreomycetidae</taxon>
        <taxon>Hypocreales</taxon>
        <taxon>Clavicipitaceae</taxon>
        <taxon>Ustilaginoidea</taxon>
    </lineage>
</organism>
<evidence type="ECO:0000256" key="1">
    <source>
        <dbReference type="ARBA" id="ARBA00000451"/>
    </source>
</evidence>
<dbReference type="GO" id="GO:0005737">
    <property type="term" value="C:cytoplasm"/>
    <property type="evidence" value="ECO:0007669"/>
    <property type="project" value="TreeGrafter"/>
</dbReference>
<keyword evidence="3" id="KW-0378">Hydrolase</keyword>
<dbReference type="EMBL" id="BBTG02000020">
    <property type="protein sequence ID" value="GAO14099.1"/>
    <property type="molecule type" value="Genomic_DNA"/>
</dbReference>
<dbReference type="RefSeq" id="XP_042999930.1">
    <property type="nucleotide sequence ID" value="XM_043143995.1"/>
</dbReference>
<dbReference type="Proteomes" id="UP000054053">
    <property type="component" value="Unassembled WGS sequence"/>
</dbReference>
<feature type="region of interest" description="Disordered" evidence="5">
    <location>
        <begin position="1440"/>
        <end position="1459"/>
    </location>
</feature>
<feature type="region of interest" description="Disordered" evidence="5">
    <location>
        <begin position="101"/>
        <end position="156"/>
    </location>
</feature>
<keyword evidence="9" id="KW-1185">Reference proteome</keyword>
<dbReference type="InterPro" id="IPR005314">
    <property type="entry name" value="Peptidase_C50"/>
</dbReference>
<feature type="compositionally biased region" description="Polar residues" evidence="5">
    <location>
        <begin position="138"/>
        <end position="156"/>
    </location>
</feature>
<feature type="region of interest" description="Disordered" evidence="5">
    <location>
        <begin position="1289"/>
        <end position="1352"/>
    </location>
</feature>
<dbReference type="HOGENOM" id="CLU_000454_0_0_1"/>
<dbReference type="PANTHER" id="PTHR12792:SF0">
    <property type="entry name" value="SEPARIN"/>
    <property type="match status" value="1"/>
</dbReference>
<dbReference type="GO" id="GO:0044732">
    <property type="term" value="C:mitotic spindle pole body"/>
    <property type="evidence" value="ECO:0007669"/>
    <property type="project" value="TreeGrafter"/>
</dbReference>
<dbReference type="GO" id="GO:0072686">
    <property type="term" value="C:mitotic spindle"/>
    <property type="evidence" value="ECO:0007669"/>
    <property type="project" value="TreeGrafter"/>
</dbReference>
<dbReference type="SUPFAM" id="SSF48452">
    <property type="entry name" value="TPR-like"/>
    <property type="match status" value="1"/>
</dbReference>
<evidence type="ECO:0000256" key="5">
    <source>
        <dbReference type="SAM" id="MobiDB-lite"/>
    </source>
</evidence>
<dbReference type="GO" id="GO:0004197">
    <property type="term" value="F:cysteine-type endopeptidase activity"/>
    <property type="evidence" value="ECO:0007669"/>
    <property type="project" value="InterPro"/>
</dbReference>
<dbReference type="EC" id="3.4.22.49" evidence="2"/>
<evidence type="ECO:0000259" key="6">
    <source>
        <dbReference type="PROSITE" id="PS51700"/>
    </source>
</evidence>
<reference evidence="7" key="1">
    <citation type="journal article" date="2016" name="Genome Announc.">
        <title>Genome Sequence of Ustilaginoidea virens IPU010, a Rice Pathogenic Fungus Causing False Smut.</title>
        <authorList>
            <person name="Kumagai T."/>
            <person name="Ishii T."/>
            <person name="Terai G."/>
            <person name="Umemura M."/>
            <person name="Machida M."/>
            <person name="Asai K."/>
        </authorList>
    </citation>
    <scope>NUCLEOTIDE SEQUENCE [LARGE SCALE GENOMIC DNA]</scope>
    <source>
        <strain evidence="7">IPU010</strain>
    </source>
</reference>
<evidence type="ECO:0000313" key="8">
    <source>
        <dbReference type="EMBL" id="QUC22257.1"/>
    </source>
</evidence>
<feature type="region of interest" description="Disordered" evidence="5">
    <location>
        <begin position="40"/>
        <end position="71"/>
    </location>
</feature>
<dbReference type="InterPro" id="IPR011990">
    <property type="entry name" value="TPR-like_helical_dom_sf"/>
</dbReference>
<accession>A0A063C4H8</accession>
<reference evidence="10" key="2">
    <citation type="journal article" date="2016" name="Genome Announc.">
        <title>Genome sequence of Ustilaginoidea virens IPU010, a rice pathogenic fungus causing false smut.</title>
        <authorList>
            <person name="Kumagai T."/>
            <person name="Ishii T."/>
            <person name="Terai G."/>
            <person name="Umemura M."/>
            <person name="Machida M."/>
            <person name="Asai K."/>
        </authorList>
    </citation>
    <scope>NUCLEOTIDE SEQUENCE [LARGE SCALE GENOMIC DNA]</scope>
    <source>
        <strain evidence="10">IPU010</strain>
    </source>
</reference>
<feature type="compositionally biased region" description="Low complexity" evidence="5">
    <location>
        <begin position="1307"/>
        <end position="1330"/>
    </location>
</feature>
<dbReference type="GO" id="GO:0006508">
    <property type="term" value="P:proteolysis"/>
    <property type="evidence" value="ECO:0007669"/>
    <property type="project" value="InterPro"/>
</dbReference>
<protein>
    <recommendedName>
        <fullName evidence="2">separase</fullName>
        <ecNumber evidence="2">3.4.22.49</ecNumber>
    </recommendedName>
</protein>
<gene>
    <name evidence="8" type="ORF">UV8b_06498</name>
    <name evidence="7" type="ORF">UVI_02038100</name>
</gene>
<feature type="compositionally biased region" description="Polar residues" evidence="5">
    <location>
        <begin position="1442"/>
        <end position="1452"/>
    </location>
</feature>
<sequence>MASLQARTEAVKAAVSSTATCTAATVVTLRELLLVEPEAPATVTKSASRPAKSAAITSRPRSTTATKPVKSTLGVEQLGSRDRAVLATHVINATLKALTEASRALPPSTSSKPTENLPRSTSRRTLRRSLSAPLSPMQPRTLNRVTTSPSVSMFKSKSDSPTYSAECLAAVECARVAFFSLGLAKSPAQDSHYDYQLENGMSAFIGKLLALQLHDQALKDMRVLKRRLDSLLQIENAKLPACVAAKSAPAESISSSASVAELLNFRGELHRSSLPIAATLQIQVLKLVCATKKPACIEALVPMLQEKNPSSPLNLLLKLADGGEKQIQKAARQLASVTQTLLSMLPSISTQEDAIAAEPRLSPTPLVAFELQALAFRAQLRWWELAGHQGSIDDEVLAPFSRCIRAFARRFKSDDKLLLYRHLATEYEALMEMIRVGKYVPSTSSKSPLSTIYQVLGSIAHSARQYEGACCWFESLKASLCEKSDSAALICSVSARCLAAALKKPELDAAIKDSMQQVTDFLNGNLSGTVAELNELLESMSAVRRSVVGLLMKELDLGKMSMSSSTDETTGALLKKFILQYPRFVRRWMGTPPGKDAPAKLFLQFDQRRQLIMQSINQTLDAALMVVKCEIQSGALGWQSMDDVLQHCLGLLDSASDLSASPARLEQSGSYRAKISTLYFSKFVELRKISNRSKDDNKQLLQSLSRSIDTVKEQSSAVKDKAQLSMKLEIFADLCKRSGRSEDAIGTLRSICTSMVEDGVLSDVAIALANLPPVLAWAATEKASSLSRTLRSIAKLDKSWNDWTFFLPERERAAVLEHLMHLSAEASSPTQALQLHDPSPSALLRIYTLDKYPIRRFRVLLHLLQQNIGEEAEAADILAELGRAAEQIQKKDKAEDGSLSQFIPHLQTCYSSMKALAHVADSIPFSVIRDDVSCWKGMLESCASKEDLYGRIDSPQVLIEFLQVLNTLANLRGEGRLQIAILELAISLSKAAAEYCGLSRDSVILNQCQLASQYVSIGRFSQASKTLGISEELLNQNHGVSPSVVVDLYLSQAEYHAGIGNTTDALDFVEKANGICRESCSSWAHSKLQANLVLSMTALIQSNISLQTGDVEGALLQIKSSVRTLSHEWAKLEATLLGSDASISETSDTSIDVRTPTVRTSGPRFWGLAAPLLRCLLHISSVYAHIGMFQETVYYADSASKLAESTQSDLYRAQVAAWTGSVQLKAGKLSKALETLEAAKAYMPRDDCSSRVQFARRLGELYSEAGDEDGANRYFSIAEETLRLLGGDAGDHAHVQHSSTQGAARKPAPVSRRATTTTRTTKPRVPAAAARDLKRKTTAKGKLQPTDPASHLPKDVYQLSMLSGVSLSRAMGFLQKKDWSSALLILDGVRELPKLSETLSLERVVSATTLLGHSMDQMISDPVFSVMQDSTISFPAVASGSDGISTDRSSLAPSPHRRGRAATLKPREKSCPAFADALRRAQEILVEAHGSTLSTSDSATVHRLSTLLQNTVILLSATTVGKARAIPSSALATVAVDLARNTTWMREKSTIKAASRSETPANPINSSNSTPGHGSGSSPDIATFSKTFIEPLPQNWNVISISLSNNRRDLSITKMQAGESPFILRLPLERANSRDADSEVFGFEQGREELLDIIKHANETSHSARDFSAKGERNAWWAEREALDTRLKDLLFTIETTWLGGFKGVFSQHKRQPDLLARFQKSFQQILGGSLPSRNRLRGKQRSSRTQSINLDPRILDLFIGLGDPTNSDNDYDEALNDLLYFVIDILQFHGERNAYDEIDFDAMVVETYDALRGYYSEARSDAEKEDGGAHTILVLDKQLHAFPWESLPCMAGLAVSRVPSLACLRQVMEACGVSSNSSGGPAGHVVSRHGGTYILNPSSDLQNTQEFFQPSFQTLEGWDRIVNEAPREAEFEEALSSSNILLYFGHGSGAQYVRGKTIRRLERCKPVTFLMGCSSASLAEAGEFECYGPVWNYMLAGCPAVVGTLWDVTDRDIDRFAGRAFEEWGLFARGTFGQQEKRRDKGNSSSRSRMASRNGGDGAARECGHVLGSGDDVAGSGAPLACRTAPSEKSPSIYSSSSLPEALAKARGACKFRYLNAAAVVVYGIPAYVARDC</sequence>
<feature type="region of interest" description="Disordered" evidence="5">
    <location>
        <begin position="1549"/>
        <end position="1582"/>
    </location>
</feature>
<dbReference type="PANTHER" id="PTHR12792">
    <property type="entry name" value="EXTRA SPINDLE POLES 1-RELATED"/>
    <property type="match status" value="1"/>
</dbReference>
<evidence type="ECO:0000256" key="2">
    <source>
        <dbReference type="ARBA" id="ARBA00012489"/>
    </source>
</evidence>
<reference evidence="8" key="3">
    <citation type="submission" date="2020-03" db="EMBL/GenBank/DDBJ databases">
        <title>A mixture of massive structural variations and highly conserved coding sequences in Ustilaginoidea virens genome.</title>
        <authorList>
            <person name="Zhang K."/>
            <person name="Zhao Z."/>
            <person name="Zhang Z."/>
            <person name="Li Y."/>
            <person name="Hsiang T."/>
            <person name="Sun W."/>
        </authorList>
    </citation>
    <scope>NUCLEOTIDE SEQUENCE</scope>
    <source>
        <strain evidence="8">UV-8b</strain>
    </source>
</reference>
<dbReference type="PROSITE" id="PS51700">
    <property type="entry name" value="SEPARIN"/>
    <property type="match status" value="1"/>
</dbReference>
<feature type="domain" description="Peptidase C50" evidence="6">
    <location>
        <begin position="1889"/>
        <end position="1985"/>
    </location>
</feature>
<feature type="compositionally biased region" description="Polar residues" evidence="5">
    <location>
        <begin position="55"/>
        <end position="66"/>
    </location>
</feature>
<dbReference type="STRING" id="1159556.A0A063C4H8"/>
<dbReference type="GeneID" id="66067275"/>
<dbReference type="Proteomes" id="UP000027002">
    <property type="component" value="Chromosome 5"/>
</dbReference>
<dbReference type="GO" id="GO:0005634">
    <property type="term" value="C:nucleus"/>
    <property type="evidence" value="ECO:0007669"/>
    <property type="project" value="InterPro"/>
</dbReference>
<dbReference type="OrthoDB" id="10255632at2759"/>
<dbReference type="EMBL" id="CP072757">
    <property type="protein sequence ID" value="QUC22257.1"/>
    <property type="molecule type" value="Genomic_DNA"/>
</dbReference>
<dbReference type="KEGG" id="uvi:66067275"/>
<evidence type="ECO:0000256" key="3">
    <source>
        <dbReference type="ARBA" id="ARBA00022801"/>
    </source>
</evidence>
<evidence type="ECO:0000313" key="9">
    <source>
        <dbReference type="Proteomes" id="UP000027002"/>
    </source>
</evidence>
<comment type="catalytic activity">
    <reaction evidence="1">
        <text>All bonds known to be hydrolyzed by this endopeptidase have arginine in P1 and an acidic residue in P4. P6 is often occupied by an acidic residue or by a hydroxy-amino-acid residue, the phosphorylation of which enhances cleavage.</text>
        <dbReference type="EC" id="3.4.22.49"/>
    </reaction>
</comment>
<evidence type="ECO:0000256" key="4">
    <source>
        <dbReference type="ARBA" id="ARBA00022829"/>
    </source>
</evidence>